<dbReference type="AlphaFoldDB" id="A0A9X8UL73"/>
<dbReference type="Pfam" id="PF02638">
    <property type="entry name" value="GHL10"/>
    <property type="match status" value="1"/>
</dbReference>
<dbReference type="SUPFAM" id="SSF51445">
    <property type="entry name" value="(Trans)glycosidases"/>
    <property type="match status" value="1"/>
</dbReference>
<gene>
    <name evidence="5" type="ORF">EDD78_102260</name>
</gene>
<dbReference type="PANTHER" id="PTHR43405:SF1">
    <property type="entry name" value="GLYCOSYL HYDROLASE DIGH"/>
    <property type="match status" value="1"/>
</dbReference>
<feature type="domain" description="Glycosyl hydrolase-like 10" evidence="4">
    <location>
        <begin position="104"/>
        <end position="401"/>
    </location>
</feature>
<sequence length="468" mass="52045">MRRLLTTLLSAGLILAMTSCATKPADETPYQTASETVTIVSPALAETEYPAENPPADEDPGLGDESREESSGSQQADEDGEEEESGVTETAATQTKPAVQSPDEVRAVWFSYLEFETMLKGLGEEQFRQNISGAFGEVADAGFNTVFVQVRPNGDALYDSDYFPWSYVASGAEGQDPGFDPLQVMIEEAHARALRIEAWINPYRVRASGNDKPLSSENQAQKWQSEGSDDVVSFSGGLYYNPASEKARELIVNGVREILLNYEVEGIHFDDYFYPTTEAAFDQDSYDRYKAEGGELSLSNWRRENVNTLVQQVYRAVKETKSSAVFGISPQGNNENNYNKQFIDVAKWLANEGYVDYICPQVYFGFENESAPFQRTVEEWDRMVKSDSVKLYIGIAPYKLGLQDQWAGSGSNEWIGTRDLLCKMVEASREQESYGGFAMYRYASLFAPDAAVSGQVAQELSNLKALMQ</sequence>
<feature type="compositionally biased region" description="Polar residues" evidence="2">
    <location>
        <begin position="213"/>
        <end position="226"/>
    </location>
</feature>
<protein>
    <submittedName>
        <fullName evidence="5">Uncharacterized lipoprotein YddW (UPF0748 family)</fullName>
    </submittedName>
</protein>
<keyword evidence="6" id="KW-1185">Reference proteome</keyword>
<feature type="region of interest" description="Disordered" evidence="2">
    <location>
        <begin position="210"/>
        <end position="229"/>
    </location>
</feature>
<dbReference type="Gene3D" id="3.20.20.80">
    <property type="entry name" value="Glycosidases"/>
    <property type="match status" value="1"/>
</dbReference>
<accession>A0A9X8UL73</accession>
<dbReference type="PANTHER" id="PTHR43405">
    <property type="entry name" value="GLYCOSYL HYDROLASE DIGH"/>
    <property type="match status" value="1"/>
</dbReference>
<keyword evidence="5" id="KW-0449">Lipoprotein</keyword>
<feature type="compositionally biased region" description="Acidic residues" evidence="2">
    <location>
        <begin position="76"/>
        <end position="86"/>
    </location>
</feature>
<evidence type="ECO:0000259" key="4">
    <source>
        <dbReference type="Pfam" id="PF02638"/>
    </source>
</evidence>
<dbReference type="RefSeq" id="WP_132084030.1">
    <property type="nucleotide sequence ID" value="NZ_SLUK01000002.1"/>
</dbReference>
<organism evidence="5 6">
    <name type="scientific">Harryflintia acetispora</name>
    <dbReference type="NCBI Taxonomy" id="1849041"/>
    <lineage>
        <taxon>Bacteria</taxon>
        <taxon>Bacillati</taxon>
        <taxon>Bacillota</taxon>
        <taxon>Clostridia</taxon>
        <taxon>Eubacteriales</taxon>
        <taxon>Oscillospiraceae</taxon>
        <taxon>Harryflintia</taxon>
    </lineage>
</organism>
<evidence type="ECO:0000256" key="2">
    <source>
        <dbReference type="SAM" id="MobiDB-lite"/>
    </source>
</evidence>
<keyword evidence="1 3" id="KW-0732">Signal</keyword>
<name>A0A9X8UL73_9FIRM</name>
<proteinExistence type="predicted"/>
<dbReference type="InterPro" id="IPR017853">
    <property type="entry name" value="GH"/>
</dbReference>
<feature type="region of interest" description="Disordered" evidence="2">
    <location>
        <begin position="41"/>
        <end position="100"/>
    </location>
</feature>
<dbReference type="InterPro" id="IPR003790">
    <property type="entry name" value="GHL10"/>
</dbReference>
<evidence type="ECO:0000313" key="6">
    <source>
        <dbReference type="Proteomes" id="UP000294682"/>
    </source>
</evidence>
<dbReference type="Proteomes" id="UP000294682">
    <property type="component" value="Unassembled WGS sequence"/>
</dbReference>
<evidence type="ECO:0000256" key="3">
    <source>
        <dbReference type="SAM" id="SignalP"/>
    </source>
</evidence>
<evidence type="ECO:0000256" key="1">
    <source>
        <dbReference type="ARBA" id="ARBA00022729"/>
    </source>
</evidence>
<comment type="caution">
    <text evidence="5">The sequence shown here is derived from an EMBL/GenBank/DDBJ whole genome shotgun (WGS) entry which is preliminary data.</text>
</comment>
<dbReference type="PROSITE" id="PS51257">
    <property type="entry name" value="PROKAR_LIPOPROTEIN"/>
    <property type="match status" value="1"/>
</dbReference>
<dbReference type="EMBL" id="SLUK01000002">
    <property type="protein sequence ID" value="TCL44634.1"/>
    <property type="molecule type" value="Genomic_DNA"/>
</dbReference>
<evidence type="ECO:0000313" key="5">
    <source>
        <dbReference type="EMBL" id="TCL44634.1"/>
    </source>
</evidence>
<feature type="signal peptide" evidence="3">
    <location>
        <begin position="1"/>
        <end position="21"/>
    </location>
</feature>
<dbReference type="InterPro" id="IPR052177">
    <property type="entry name" value="Divisome_Glycosyl_Hydrolase"/>
</dbReference>
<feature type="chain" id="PRO_5040924610" evidence="3">
    <location>
        <begin position="22"/>
        <end position="468"/>
    </location>
</feature>
<reference evidence="5 6" key="1">
    <citation type="submission" date="2019-03" db="EMBL/GenBank/DDBJ databases">
        <title>Genomic Encyclopedia of Type Strains, Phase IV (KMG-IV): sequencing the most valuable type-strain genomes for metagenomic binning, comparative biology and taxonomic classification.</title>
        <authorList>
            <person name="Goeker M."/>
        </authorList>
    </citation>
    <scope>NUCLEOTIDE SEQUENCE [LARGE SCALE GENOMIC DNA]</scope>
    <source>
        <strain evidence="5 6">DSM 100433</strain>
    </source>
</reference>